<dbReference type="Gene3D" id="3.40.50.720">
    <property type="entry name" value="NAD(P)-binding Rossmann-like Domain"/>
    <property type="match status" value="1"/>
</dbReference>
<feature type="non-terminal residue" evidence="3">
    <location>
        <position position="111"/>
    </location>
</feature>
<evidence type="ECO:0000256" key="2">
    <source>
        <dbReference type="ARBA" id="ARBA00023002"/>
    </source>
</evidence>
<dbReference type="Proteomes" id="UP000471166">
    <property type="component" value="Unassembled WGS sequence"/>
</dbReference>
<dbReference type="GO" id="GO:0016651">
    <property type="term" value="F:oxidoreductase activity, acting on NAD(P)H"/>
    <property type="evidence" value="ECO:0007669"/>
    <property type="project" value="TreeGrafter"/>
</dbReference>
<evidence type="ECO:0000313" key="3">
    <source>
        <dbReference type="EMBL" id="NEW37044.1"/>
    </source>
</evidence>
<dbReference type="AlphaFoldDB" id="A0A6P1CZR2"/>
<gene>
    <name evidence="3" type="ORF">GV791_31500</name>
</gene>
<dbReference type="PANTHER" id="PTHR48106:SF8">
    <property type="entry name" value="OS02G0805600 PROTEIN"/>
    <property type="match status" value="1"/>
</dbReference>
<dbReference type="EMBL" id="JAAGVB010000335">
    <property type="protein sequence ID" value="NEW37044.1"/>
    <property type="molecule type" value="Genomic_DNA"/>
</dbReference>
<dbReference type="PANTHER" id="PTHR48106">
    <property type="entry name" value="QUINONE OXIDOREDUCTASE PIG3-RELATED"/>
    <property type="match status" value="1"/>
</dbReference>
<keyword evidence="2" id="KW-0560">Oxidoreductase</keyword>
<evidence type="ECO:0000256" key="1">
    <source>
        <dbReference type="ARBA" id="ARBA00022857"/>
    </source>
</evidence>
<dbReference type="Pfam" id="PF13602">
    <property type="entry name" value="ADH_zinc_N_2"/>
    <property type="match status" value="1"/>
</dbReference>
<dbReference type="Gene3D" id="3.90.180.10">
    <property type="entry name" value="Medium-chain alcohol dehydrogenases, catalytic domain"/>
    <property type="match status" value="1"/>
</dbReference>
<organism evidence="3 4">
    <name type="scientific">Nocardia cyriacigeorgica</name>
    <dbReference type="NCBI Taxonomy" id="135487"/>
    <lineage>
        <taxon>Bacteria</taxon>
        <taxon>Bacillati</taxon>
        <taxon>Actinomycetota</taxon>
        <taxon>Actinomycetes</taxon>
        <taxon>Mycobacteriales</taxon>
        <taxon>Nocardiaceae</taxon>
        <taxon>Nocardia</taxon>
    </lineage>
</organism>
<feature type="non-terminal residue" evidence="3">
    <location>
        <position position="1"/>
    </location>
</feature>
<comment type="caution">
    <text evidence="3">The sequence shown here is derived from an EMBL/GenBank/DDBJ whole genome shotgun (WGS) entry which is preliminary data.</text>
</comment>
<accession>A0A6P1CZR2</accession>
<reference evidence="3 4" key="1">
    <citation type="submission" date="2020-01" db="EMBL/GenBank/DDBJ databases">
        <title>Genetics and antimicrobial susceptibilities of Nocardia species isolated from the soil; a comparison with species isolated from humans.</title>
        <authorList>
            <person name="Carrasco G."/>
            <person name="Monzon S."/>
            <person name="Sansegundo M."/>
            <person name="Garcia E."/>
            <person name="Garrido N."/>
            <person name="Medina M.J."/>
            <person name="Villalon P."/>
            <person name="Ramirez-Arocha A.C."/>
            <person name="Jimenez P."/>
            <person name="Cuesta I."/>
            <person name="Valdezate S."/>
        </authorList>
    </citation>
    <scope>NUCLEOTIDE SEQUENCE [LARGE SCALE GENOMIC DNA]</scope>
    <source>
        <strain evidence="3 4">CNM20110626</strain>
    </source>
</reference>
<dbReference type="GO" id="GO:0070402">
    <property type="term" value="F:NADPH binding"/>
    <property type="evidence" value="ECO:0007669"/>
    <property type="project" value="TreeGrafter"/>
</dbReference>
<keyword evidence="1" id="KW-0521">NADP</keyword>
<protein>
    <submittedName>
        <fullName evidence="3">Zinc-binding dehydrogenase</fullName>
    </submittedName>
</protein>
<sequence length="111" mass="11501">AYLARNVEALATYGQLVVIGLQGGVDAELNLAALLGKRAAVRATNLRGRPANGVGSKAEIIAEVREHVWPLVTEGAVVPVIHAELPINEVGDAHALLDSADTVGKVVLHIG</sequence>
<name>A0A6P1CZR2_9NOCA</name>
<dbReference type="RefSeq" id="WP_163848633.1">
    <property type="nucleotide sequence ID" value="NZ_JAAGVB010000335.1"/>
</dbReference>
<evidence type="ECO:0000313" key="4">
    <source>
        <dbReference type="Proteomes" id="UP000471166"/>
    </source>
</evidence>
<proteinExistence type="predicted"/>